<comment type="caution">
    <text evidence="2">The sequence shown here is derived from an EMBL/GenBank/DDBJ whole genome shotgun (WGS) entry which is preliminary data.</text>
</comment>
<reference evidence="2 3" key="1">
    <citation type="submission" date="2021-05" db="EMBL/GenBank/DDBJ databases">
        <title>Fusibacter ferrireducens sp. nov., an anaerobic, sulfur- and Fe-reducing bacterium isolated from the mangrove sediment.</title>
        <authorList>
            <person name="Qiu D."/>
        </authorList>
    </citation>
    <scope>NUCLEOTIDE SEQUENCE [LARGE SCALE GENOMIC DNA]</scope>
    <source>
        <strain evidence="2 3">DSM 12116</strain>
    </source>
</reference>
<sequence>MFFVFGFGKQTIKTRWAEEVRTCPRCGNTKRWPYKKITYWFTLFFIPILPYQVKYVTVCPICGYFETIDQAAFEAASEASDESEQPVIVPPRTGMTEVQRRFNQEMATYEKQNNDNVDQ</sequence>
<name>A0ABS5PND4_9FIRM</name>
<gene>
    <name evidence="2" type="ORF">KHM83_04335</name>
</gene>
<organism evidence="2 3">
    <name type="scientific">Fusibacter paucivorans</name>
    <dbReference type="NCBI Taxonomy" id="76009"/>
    <lineage>
        <taxon>Bacteria</taxon>
        <taxon>Bacillati</taxon>
        <taxon>Bacillota</taxon>
        <taxon>Clostridia</taxon>
        <taxon>Eubacteriales</taxon>
        <taxon>Eubacteriales Family XII. Incertae Sedis</taxon>
        <taxon>Fusibacter</taxon>
    </lineage>
</organism>
<proteinExistence type="predicted"/>
<protein>
    <submittedName>
        <fullName evidence="2">Zinc-ribbon domain-containing protein</fullName>
    </submittedName>
</protein>
<dbReference type="InterPro" id="IPR031493">
    <property type="entry name" value="Zinc_ribbon_15"/>
</dbReference>
<accession>A0ABS5PND4</accession>
<dbReference type="RefSeq" id="WP_213235690.1">
    <property type="nucleotide sequence ID" value="NZ_JAHBCL010000006.1"/>
</dbReference>
<dbReference type="PANTHER" id="PTHR28139">
    <property type="entry name" value="UPF0768 PROTEIN YBL029C-A"/>
    <property type="match status" value="1"/>
</dbReference>
<evidence type="ECO:0000259" key="1">
    <source>
        <dbReference type="Pfam" id="PF17032"/>
    </source>
</evidence>
<dbReference type="Pfam" id="PF17032">
    <property type="entry name" value="Zn_ribbon_15"/>
    <property type="match status" value="1"/>
</dbReference>
<keyword evidence="3" id="KW-1185">Reference proteome</keyword>
<dbReference type="Proteomes" id="UP000746471">
    <property type="component" value="Unassembled WGS sequence"/>
</dbReference>
<evidence type="ECO:0000313" key="2">
    <source>
        <dbReference type="EMBL" id="MBS7525904.1"/>
    </source>
</evidence>
<feature type="domain" description="Zinc-ribbon 15" evidence="1">
    <location>
        <begin position="22"/>
        <end position="66"/>
    </location>
</feature>
<dbReference type="PANTHER" id="PTHR28139:SF1">
    <property type="entry name" value="UPF0768 PROTEIN YBL029C-A"/>
    <property type="match status" value="1"/>
</dbReference>
<dbReference type="EMBL" id="JAHBCL010000006">
    <property type="protein sequence ID" value="MBS7525904.1"/>
    <property type="molecule type" value="Genomic_DNA"/>
</dbReference>
<evidence type="ECO:0000313" key="3">
    <source>
        <dbReference type="Proteomes" id="UP000746471"/>
    </source>
</evidence>